<dbReference type="EMBL" id="LBPX01000001">
    <property type="protein sequence ID" value="KKP68552.1"/>
    <property type="molecule type" value="Genomic_DNA"/>
</dbReference>
<sequence>MEIDKQTIFKYLALFGLIATIFLLVSFQFLFAIIVLIVAIASWLLSKKENLS</sequence>
<keyword evidence="1" id="KW-0472">Membrane</keyword>
<protein>
    <submittedName>
        <fullName evidence="2">Uncharacterized protein</fullName>
    </submittedName>
</protein>
<reference evidence="2 3" key="1">
    <citation type="journal article" date="2015" name="Nature">
        <title>rRNA introns, odd ribosomes, and small enigmatic genomes across a large radiation of phyla.</title>
        <authorList>
            <person name="Brown C.T."/>
            <person name="Hug L.A."/>
            <person name="Thomas B.C."/>
            <person name="Sharon I."/>
            <person name="Castelle C.J."/>
            <person name="Singh A."/>
            <person name="Wilkins M.J."/>
            <person name="Williams K.H."/>
            <person name="Banfield J.F."/>
        </authorList>
    </citation>
    <scope>NUCLEOTIDE SEQUENCE [LARGE SCALE GENOMIC DNA]</scope>
</reference>
<feature type="transmembrane region" description="Helical" evidence="1">
    <location>
        <begin position="12"/>
        <end position="45"/>
    </location>
</feature>
<dbReference type="Proteomes" id="UP000034127">
    <property type="component" value="Unassembled WGS sequence"/>
</dbReference>
<name>A0A0G0EMI8_9BACT</name>
<evidence type="ECO:0000313" key="2">
    <source>
        <dbReference type="EMBL" id="KKP68552.1"/>
    </source>
</evidence>
<evidence type="ECO:0000313" key="3">
    <source>
        <dbReference type="Proteomes" id="UP000034127"/>
    </source>
</evidence>
<keyword evidence="1" id="KW-0812">Transmembrane</keyword>
<proteinExistence type="predicted"/>
<gene>
    <name evidence="2" type="ORF">UR63_C0001G0002</name>
</gene>
<evidence type="ECO:0000256" key="1">
    <source>
        <dbReference type="SAM" id="Phobius"/>
    </source>
</evidence>
<organism evidence="2 3">
    <name type="scientific">Candidatus Roizmanbacteria bacterium GW2011_GWC2_35_12</name>
    <dbReference type="NCBI Taxonomy" id="1618485"/>
    <lineage>
        <taxon>Bacteria</taxon>
        <taxon>Candidatus Roizmaniibacteriota</taxon>
    </lineage>
</organism>
<dbReference type="AlphaFoldDB" id="A0A0G0EMI8"/>
<comment type="caution">
    <text evidence="2">The sequence shown here is derived from an EMBL/GenBank/DDBJ whole genome shotgun (WGS) entry which is preliminary data.</text>
</comment>
<accession>A0A0G0EMI8</accession>
<keyword evidence="1" id="KW-1133">Transmembrane helix</keyword>